<feature type="compositionally biased region" description="Polar residues" evidence="1">
    <location>
        <begin position="334"/>
        <end position="346"/>
    </location>
</feature>
<accession>A0A7J6KUP7</accession>
<keyword evidence="3" id="KW-1185">Reference proteome</keyword>
<protein>
    <submittedName>
        <fullName evidence="2">Uncharacterized protein</fullName>
    </submittedName>
</protein>
<gene>
    <name evidence="2" type="ORF">FOL47_001233</name>
</gene>
<sequence length="463" mass="51007">GSYYMRSSCNSSRTSMIKARYYSRDMSDKQVVARIEVKLHMLSLGNHLVQTSKEVFELKTISYHDLPDDMSGSSAATMDAKLIVRLLHCKAPEKAVRFNKFGGAQGTNPNKKVMVEQCYHRWVLCYDILTGEPVVVITHSAKESHQLLTFVGDLYPGATAALVEPETVGVLDNGLKLLSSPDRLVPIKAEEVTTEIPSGIEHFTQYRVYNFHLESLELLGFTTPSLNNPITIVSHRVTALFVDEKASVGICRWSARQLRPTIKQILSYICNHGGFVVTAWVKPGRQAAVGDEVGAITESKLHVCSLRPSNPEVINVTKDMRMKLVVQDPNNLNIQPAQIQGPQRQGAQPVNVPPLPPQQQQPVPPPQQPVLPQQQPQPVGKQQEIQDPQQKQQQQHRQNVNRQGGDQGGFVGSIFRNQEPPAVRERRLAAEAAAARAAAADSGPANENADPAAAAEVEHESDD</sequence>
<feature type="compositionally biased region" description="Low complexity" evidence="1">
    <location>
        <begin position="370"/>
        <end position="398"/>
    </location>
</feature>
<evidence type="ECO:0000313" key="3">
    <source>
        <dbReference type="Proteomes" id="UP000591131"/>
    </source>
</evidence>
<feature type="non-terminal residue" evidence="2">
    <location>
        <position position="1"/>
    </location>
</feature>
<dbReference type="Proteomes" id="UP000591131">
    <property type="component" value="Unassembled WGS sequence"/>
</dbReference>
<evidence type="ECO:0000256" key="1">
    <source>
        <dbReference type="SAM" id="MobiDB-lite"/>
    </source>
</evidence>
<proteinExistence type="predicted"/>
<feature type="compositionally biased region" description="Pro residues" evidence="1">
    <location>
        <begin position="351"/>
        <end position="369"/>
    </location>
</feature>
<name>A0A7J6KUP7_PERCH</name>
<feature type="compositionally biased region" description="Low complexity" evidence="1">
    <location>
        <begin position="430"/>
        <end position="455"/>
    </location>
</feature>
<feature type="region of interest" description="Disordered" evidence="1">
    <location>
        <begin position="334"/>
        <end position="463"/>
    </location>
</feature>
<dbReference type="AlphaFoldDB" id="A0A7J6KUP7"/>
<evidence type="ECO:0000313" key="2">
    <source>
        <dbReference type="EMBL" id="KAF4650329.1"/>
    </source>
</evidence>
<organism evidence="2 3">
    <name type="scientific">Perkinsus chesapeaki</name>
    <name type="common">Clam parasite</name>
    <name type="synonym">Perkinsus andrewsi</name>
    <dbReference type="NCBI Taxonomy" id="330153"/>
    <lineage>
        <taxon>Eukaryota</taxon>
        <taxon>Sar</taxon>
        <taxon>Alveolata</taxon>
        <taxon>Perkinsozoa</taxon>
        <taxon>Perkinsea</taxon>
        <taxon>Perkinsida</taxon>
        <taxon>Perkinsidae</taxon>
        <taxon>Perkinsus</taxon>
    </lineage>
</organism>
<feature type="non-terminal residue" evidence="2">
    <location>
        <position position="463"/>
    </location>
</feature>
<dbReference type="OrthoDB" id="446948at2759"/>
<dbReference type="EMBL" id="JAAPAO010001285">
    <property type="protein sequence ID" value="KAF4650329.1"/>
    <property type="molecule type" value="Genomic_DNA"/>
</dbReference>
<comment type="caution">
    <text evidence="2">The sequence shown here is derived from an EMBL/GenBank/DDBJ whole genome shotgun (WGS) entry which is preliminary data.</text>
</comment>
<reference evidence="2 3" key="1">
    <citation type="submission" date="2020-04" db="EMBL/GenBank/DDBJ databases">
        <title>Perkinsus chesapeaki whole genome sequence.</title>
        <authorList>
            <person name="Bogema D.R."/>
        </authorList>
    </citation>
    <scope>NUCLEOTIDE SEQUENCE [LARGE SCALE GENOMIC DNA]</scope>
    <source>
        <strain evidence="2">ATCC PRA-425</strain>
    </source>
</reference>